<dbReference type="Gene3D" id="1.20.5.620">
    <property type="entry name" value="F1F0 ATP synthase subunit B, membrane domain"/>
    <property type="match status" value="1"/>
</dbReference>
<evidence type="ECO:0000313" key="5">
    <source>
        <dbReference type="EMBL" id="KIS24437.1"/>
    </source>
</evidence>
<dbReference type="InterPro" id="IPR002842">
    <property type="entry name" value="ATPase_V1_Esu"/>
</dbReference>
<reference evidence="5 6" key="1">
    <citation type="submission" date="2014-06" db="EMBL/GenBank/DDBJ databases">
        <title>Genome characterization of distinct group I Clostridium botulinum lineages.</title>
        <authorList>
            <person name="Giordani F."/>
            <person name="Anselmo A."/>
            <person name="Fillo S."/>
            <person name="Palozzi A.M."/>
            <person name="Fortunato A."/>
            <person name="Gentile B."/>
            <person name="Ciammaruconi A."/>
            <person name="Anniballi F."/>
            <person name="De Medici D."/>
            <person name="Lista F."/>
        </authorList>
    </citation>
    <scope>NUCLEOTIDE SEQUENCE [LARGE SCALE GENOMIC DNA]</scope>
    <source>
        <strain evidence="5 6">B2 450</strain>
    </source>
</reference>
<dbReference type="RefSeq" id="WP_003484528.1">
    <property type="nucleotide sequence ID" value="NZ_JXSU01000007.1"/>
</dbReference>
<dbReference type="HOGENOM" id="CLU_105846_0_0_9"/>
<dbReference type="GO" id="GO:0005524">
    <property type="term" value="F:ATP binding"/>
    <property type="evidence" value="ECO:0007669"/>
    <property type="project" value="UniProtKB-UniRule"/>
</dbReference>
<sequence length="199" mass="22915">MSSINNLTGKILEEAKVKKEEFIKEAKEDGKKILDKKTVEAKIIEKNTIEKAERESVIRRERILSNAELKVRNEKLQSKQKVIENVLEKSLEKLSSLSKEEYLSYIKERILTLPIDGDEKIIINLKDKLLITEDFINEINSELVKKGKLGNLSLSDETRDFKAGFLLEKNGIEINNSFEALISSMKDELEYEVARVLFN</sequence>
<dbReference type="AlphaFoldDB" id="A0A0D1BX52"/>
<evidence type="ECO:0000256" key="3">
    <source>
        <dbReference type="ARBA" id="ARBA00023065"/>
    </source>
</evidence>
<dbReference type="Pfam" id="PF01991">
    <property type="entry name" value="vATP-synt_E"/>
    <property type="match status" value="1"/>
</dbReference>
<keyword evidence="4" id="KW-0066">ATP synthesis</keyword>
<proteinExistence type="inferred from homology"/>
<organism evidence="5 6">
    <name type="scientific">Clostridium botulinum B2 450</name>
    <dbReference type="NCBI Taxonomy" id="1379739"/>
    <lineage>
        <taxon>Bacteria</taxon>
        <taxon>Bacillati</taxon>
        <taxon>Bacillota</taxon>
        <taxon>Clostridia</taxon>
        <taxon>Eubacteriales</taxon>
        <taxon>Clostridiaceae</taxon>
        <taxon>Clostridium</taxon>
    </lineage>
</organism>
<dbReference type="HAMAP" id="MF_00311">
    <property type="entry name" value="ATP_synth_E_arch"/>
    <property type="match status" value="1"/>
</dbReference>
<name>A0A0D1BX52_CLOBO</name>
<dbReference type="GO" id="GO:0033178">
    <property type="term" value="C:proton-transporting two-sector ATPase complex, catalytic domain"/>
    <property type="evidence" value="ECO:0007669"/>
    <property type="project" value="InterPro"/>
</dbReference>
<keyword evidence="3 4" id="KW-0406">Ion transport</keyword>
<dbReference type="OrthoDB" id="1749765at2"/>
<accession>A0A0D1BX52</accession>
<gene>
    <name evidence="4" type="primary">atpE</name>
    <name evidence="5" type="ORF">N495_12945</name>
</gene>
<dbReference type="EMBL" id="JXSU01000007">
    <property type="protein sequence ID" value="KIS24437.1"/>
    <property type="molecule type" value="Genomic_DNA"/>
</dbReference>
<dbReference type="GO" id="GO:0046961">
    <property type="term" value="F:proton-transporting ATPase activity, rotational mechanism"/>
    <property type="evidence" value="ECO:0007669"/>
    <property type="project" value="InterPro"/>
</dbReference>
<protein>
    <recommendedName>
        <fullName evidence="4">V-type proton ATPase subunit E</fullName>
    </recommendedName>
    <alternativeName>
        <fullName evidence="4">V-ATPase subunit E</fullName>
    </alternativeName>
</protein>
<evidence type="ECO:0000256" key="2">
    <source>
        <dbReference type="ARBA" id="ARBA00022448"/>
    </source>
</evidence>
<evidence type="ECO:0000256" key="4">
    <source>
        <dbReference type="HAMAP-Rule" id="MF_00311"/>
    </source>
</evidence>
<evidence type="ECO:0000256" key="1">
    <source>
        <dbReference type="ARBA" id="ARBA00005901"/>
    </source>
</evidence>
<evidence type="ECO:0000313" key="6">
    <source>
        <dbReference type="Proteomes" id="UP000032250"/>
    </source>
</evidence>
<comment type="similarity">
    <text evidence="1 4">Belongs to the V-ATPase E subunit family.</text>
</comment>
<dbReference type="Proteomes" id="UP000032250">
    <property type="component" value="Unassembled WGS sequence"/>
</dbReference>
<comment type="function">
    <text evidence="4">Produces ATP from ADP in the presence of a proton gradient across the membrane.</text>
</comment>
<dbReference type="PATRIC" id="fig|1379739.3.peg.2975"/>
<dbReference type="GO" id="GO:0046933">
    <property type="term" value="F:proton-transporting ATP synthase activity, rotational mechanism"/>
    <property type="evidence" value="ECO:0007669"/>
    <property type="project" value="UniProtKB-UniRule"/>
</dbReference>
<dbReference type="GO" id="GO:0042777">
    <property type="term" value="P:proton motive force-driven plasma membrane ATP synthesis"/>
    <property type="evidence" value="ECO:0007669"/>
    <property type="project" value="UniProtKB-UniRule"/>
</dbReference>
<dbReference type="SUPFAM" id="SSF160527">
    <property type="entry name" value="V-type ATPase subunit E-like"/>
    <property type="match status" value="1"/>
</dbReference>
<keyword evidence="4" id="KW-0375">Hydrogen ion transport</keyword>
<keyword evidence="2 4" id="KW-0813">Transport</keyword>
<comment type="caution">
    <text evidence="5">The sequence shown here is derived from an EMBL/GenBank/DDBJ whole genome shotgun (WGS) entry which is preliminary data.</text>
</comment>